<dbReference type="InterPro" id="IPR003439">
    <property type="entry name" value="ABC_transporter-like_ATP-bd"/>
</dbReference>
<organism evidence="5 6">
    <name type="scientific">Anaerovirgula multivorans</name>
    <dbReference type="NCBI Taxonomy" id="312168"/>
    <lineage>
        <taxon>Bacteria</taxon>
        <taxon>Bacillati</taxon>
        <taxon>Bacillota</taxon>
        <taxon>Clostridia</taxon>
        <taxon>Peptostreptococcales</taxon>
        <taxon>Natronincolaceae</taxon>
        <taxon>Anaerovirgula</taxon>
    </lineage>
</organism>
<keyword evidence="3 5" id="KW-0067">ATP-binding</keyword>
<dbReference type="CDD" id="cd03293">
    <property type="entry name" value="ABC_NrtD_SsuB_transporters"/>
    <property type="match status" value="1"/>
</dbReference>
<evidence type="ECO:0000313" key="6">
    <source>
        <dbReference type="Proteomes" id="UP000198304"/>
    </source>
</evidence>
<dbReference type="InterPro" id="IPR050166">
    <property type="entry name" value="ABC_transporter_ATP-bind"/>
</dbReference>
<evidence type="ECO:0000259" key="4">
    <source>
        <dbReference type="PROSITE" id="PS50893"/>
    </source>
</evidence>
<dbReference type="AlphaFoldDB" id="A0A239CAA6"/>
<keyword evidence="6" id="KW-1185">Reference proteome</keyword>
<dbReference type="Proteomes" id="UP000198304">
    <property type="component" value="Unassembled WGS sequence"/>
</dbReference>
<evidence type="ECO:0000256" key="3">
    <source>
        <dbReference type="ARBA" id="ARBA00022840"/>
    </source>
</evidence>
<dbReference type="GO" id="GO:0005524">
    <property type="term" value="F:ATP binding"/>
    <property type="evidence" value="ECO:0007669"/>
    <property type="project" value="UniProtKB-KW"/>
</dbReference>
<dbReference type="PANTHER" id="PTHR42788:SF13">
    <property type="entry name" value="ALIPHATIC SULFONATES IMPORT ATP-BINDING PROTEIN SSUB"/>
    <property type="match status" value="1"/>
</dbReference>
<dbReference type="SUPFAM" id="SSF52540">
    <property type="entry name" value="P-loop containing nucleoside triphosphate hydrolases"/>
    <property type="match status" value="1"/>
</dbReference>
<gene>
    <name evidence="5" type="ORF">SAMN05446037_100592</name>
</gene>
<dbReference type="EMBL" id="FZOJ01000005">
    <property type="protein sequence ID" value="SNS17030.1"/>
    <property type="molecule type" value="Genomic_DNA"/>
</dbReference>
<dbReference type="SMART" id="SM00382">
    <property type="entry name" value="AAA"/>
    <property type="match status" value="1"/>
</dbReference>
<reference evidence="5 6" key="1">
    <citation type="submission" date="2017-06" db="EMBL/GenBank/DDBJ databases">
        <authorList>
            <person name="Kim H.J."/>
            <person name="Triplett B.A."/>
        </authorList>
    </citation>
    <scope>NUCLEOTIDE SEQUENCE [LARGE SCALE GENOMIC DNA]</scope>
    <source>
        <strain evidence="5 6">SCA</strain>
    </source>
</reference>
<accession>A0A239CAA6</accession>
<evidence type="ECO:0000313" key="5">
    <source>
        <dbReference type="EMBL" id="SNS17030.1"/>
    </source>
</evidence>
<protein>
    <submittedName>
        <fullName evidence="5">NitT/TauT family transport system ATP-binding protein</fullName>
    </submittedName>
</protein>
<dbReference type="Gene3D" id="3.40.50.300">
    <property type="entry name" value="P-loop containing nucleotide triphosphate hydrolases"/>
    <property type="match status" value="1"/>
</dbReference>
<dbReference type="PANTHER" id="PTHR42788">
    <property type="entry name" value="TAURINE IMPORT ATP-BINDING PROTEIN-RELATED"/>
    <property type="match status" value="1"/>
</dbReference>
<feature type="domain" description="ABC transporter" evidence="4">
    <location>
        <begin position="1"/>
        <end position="215"/>
    </location>
</feature>
<evidence type="ECO:0000256" key="2">
    <source>
        <dbReference type="ARBA" id="ARBA00022741"/>
    </source>
</evidence>
<dbReference type="RefSeq" id="WP_242975060.1">
    <property type="nucleotide sequence ID" value="NZ_FZOJ01000005.1"/>
</dbReference>
<keyword evidence="2" id="KW-0547">Nucleotide-binding</keyword>
<name>A0A239CAA6_9FIRM</name>
<keyword evidence="1" id="KW-0813">Transport</keyword>
<evidence type="ECO:0000256" key="1">
    <source>
        <dbReference type="ARBA" id="ARBA00022448"/>
    </source>
</evidence>
<proteinExistence type="predicted"/>
<dbReference type="InterPro" id="IPR027417">
    <property type="entry name" value="P-loop_NTPase"/>
</dbReference>
<dbReference type="InterPro" id="IPR003593">
    <property type="entry name" value="AAA+_ATPase"/>
</dbReference>
<dbReference type="GO" id="GO:0016887">
    <property type="term" value="F:ATP hydrolysis activity"/>
    <property type="evidence" value="ECO:0007669"/>
    <property type="project" value="InterPro"/>
</dbReference>
<sequence>MQLEAICKNYDEIKVLKNLNLTIKDKEIICILGPSGCGKSTLLNILAGTLKPDAGRIEGKKEKVGYVFQEDRLLPWKTVHENIKLVNKKASNVKIKELIDRVGLKGFEDKYPSQLSGGMRQRCSIARAFNFQSEMLLMDEPFKSLDYDLRIKMVKSLIDIWQQWNNSIVFVTHEIDEALLLGNKIAVLSKNPCTVETILTINTSQNLRRLEDRELIDTRTKLIRMLSKENDSRAYKSA</sequence>
<dbReference type="PROSITE" id="PS50893">
    <property type="entry name" value="ABC_TRANSPORTER_2"/>
    <property type="match status" value="1"/>
</dbReference>
<dbReference type="Pfam" id="PF00005">
    <property type="entry name" value="ABC_tran"/>
    <property type="match status" value="1"/>
</dbReference>